<dbReference type="Proteomes" id="UP000076842">
    <property type="component" value="Unassembled WGS sequence"/>
</dbReference>
<dbReference type="GO" id="GO:0008168">
    <property type="term" value="F:methyltransferase activity"/>
    <property type="evidence" value="ECO:0007669"/>
    <property type="project" value="UniProtKB-KW"/>
</dbReference>
<dbReference type="InParanoid" id="A0A165DI09"/>
<accession>A0A165DI09</accession>
<sequence>MSTSVSKYTLITDEPEGQRLNRQHAALKKLFDDQLLPDGLELKGGDWVLDSGTGTGVWAIDLASALPPTVQIDCIDLTTRLFPRGNEVPANLHFSTGNALALPEEAQSKYTLIHQRFLSGAFGNSDWHTCLGQLWTALRPGGWLKLEELYGRITPSLPRSTELMRISLELETKRGIDFAAVEKLPEWIGQAGFEDVRVDSRKWILGPGEERAGERAIFLGAWRAIRAGVTAAGYDMGMPDQAWETFVQELEAELDANEAGLVIYSFEARKPL</sequence>
<dbReference type="SUPFAM" id="SSF53335">
    <property type="entry name" value="S-adenosyl-L-methionine-dependent methyltransferases"/>
    <property type="match status" value="1"/>
</dbReference>
<keyword evidence="1" id="KW-0808">Transferase</keyword>
<proteinExistence type="predicted"/>
<reference evidence="1 2" key="1">
    <citation type="journal article" date="2016" name="Mol. Biol. Evol.">
        <title>Comparative Genomics of Early-Diverging Mushroom-Forming Fungi Provides Insights into the Origins of Lignocellulose Decay Capabilities.</title>
        <authorList>
            <person name="Nagy L.G."/>
            <person name="Riley R."/>
            <person name="Tritt A."/>
            <person name="Adam C."/>
            <person name="Daum C."/>
            <person name="Floudas D."/>
            <person name="Sun H."/>
            <person name="Yadav J.S."/>
            <person name="Pangilinan J."/>
            <person name="Larsson K.H."/>
            <person name="Matsuura K."/>
            <person name="Barry K."/>
            <person name="Labutti K."/>
            <person name="Kuo R."/>
            <person name="Ohm R.A."/>
            <person name="Bhattacharya S.S."/>
            <person name="Shirouzu T."/>
            <person name="Yoshinaga Y."/>
            <person name="Martin F.M."/>
            <person name="Grigoriev I.V."/>
            <person name="Hibbett D.S."/>
        </authorList>
    </citation>
    <scope>NUCLEOTIDE SEQUENCE [LARGE SCALE GENOMIC DNA]</scope>
    <source>
        <strain evidence="1 2">HHB12733</strain>
    </source>
</reference>
<dbReference type="PANTHER" id="PTHR43591:SF105">
    <property type="entry name" value="METHYLTRANSFERASE DOMAIN-CONTAINING PROTEIN-RELATED"/>
    <property type="match status" value="1"/>
</dbReference>
<dbReference type="AlphaFoldDB" id="A0A165DI09"/>
<dbReference type="OrthoDB" id="184880at2759"/>
<dbReference type="InterPro" id="IPR029063">
    <property type="entry name" value="SAM-dependent_MTases_sf"/>
</dbReference>
<dbReference type="STRING" id="1353952.A0A165DI09"/>
<keyword evidence="2" id="KW-1185">Reference proteome</keyword>
<protein>
    <submittedName>
        <fullName evidence="1">S-adenosyl-L-methionine-dependent methyltransferase</fullName>
    </submittedName>
</protein>
<dbReference type="Pfam" id="PF13489">
    <property type="entry name" value="Methyltransf_23"/>
    <property type="match status" value="1"/>
</dbReference>
<organism evidence="1 2">
    <name type="scientific">Calocera cornea HHB12733</name>
    <dbReference type="NCBI Taxonomy" id="1353952"/>
    <lineage>
        <taxon>Eukaryota</taxon>
        <taxon>Fungi</taxon>
        <taxon>Dikarya</taxon>
        <taxon>Basidiomycota</taxon>
        <taxon>Agaricomycotina</taxon>
        <taxon>Dacrymycetes</taxon>
        <taxon>Dacrymycetales</taxon>
        <taxon>Dacrymycetaceae</taxon>
        <taxon>Calocera</taxon>
    </lineage>
</organism>
<name>A0A165DI09_9BASI</name>
<evidence type="ECO:0000313" key="2">
    <source>
        <dbReference type="Proteomes" id="UP000076842"/>
    </source>
</evidence>
<dbReference type="Gene3D" id="3.40.50.150">
    <property type="entry name" value="Vaccinia Virus protein VP39"/>
    <property type="match status" value="1"/>
</dbReference>
<dbReference type="PANTHER" id="PTHR43591">
    <property type="entry name" value="METHYLTRANSFERASE"/>
    <property type="match status" value="1"/>
</dbReference>
<gene>
    <name evidence="1" type="ORF">CALCODRAFT_501850</name>
</gene>
<evidence type="ECO:0000313" key="1">
    <source>
        <dbReference type="EMBL" id="KZT52840.1"/>
    </source>
</evidence>
<keyword evidence="1" id="KW-0489">Methyltransferase</keyword>
<dbReference type="EMBL" id="KV424054">
    <property type="protein sequence ID" value="KZT52840.1"/>
    <property type="molecule type" value="Genomic_DNA"/>
</dbReference>
<dbReference type="GO" id="GO:0032259">
    <property type="term" value="P:methylation"/>
    <property type="evidence" value="ECO:0007669"/>
    <property type="project" value="UniProtKB-KW"/>
</dbReference>
<dbReference type="CDD" id="cd02440">
    <property type="entry name" value="AdoMet_MTases"/>
    <property type="match status" value="1"/>
</dbReference>